<dbReference type="Pfam" id="PF06945">
    <property type="entry name" value="DUF1289"/>
    <property type="match status" value="1"/>
</dbReference>
<proteinExistence type="predicted"/>
<reference evidence="1 2" key="1">
    <citation type="submission" date="2021-10" db="EMBL/GenBank/DDBJ databases">
        <title>Draft genome of Aestuariibacter halophilus JC2043.</title>
        <authorList>
            <person name="Emsley S.A."/>
            <person name="Pfannmuller K.M."/>
            <person name="Ushijima B."/>
            <person name="Saw J.H."/>
            <person name="Videau P."/>
        </authorList>
    </citation>
    <scope>NUCLEOTIDE SEQUENCE [LARGE SCALE GENOMIC DNA]</scope>
    <source>
        <strain evidence="1 2">JC2043</strain>
    </source>
</reference>
<dbReference type="PANTHER" id="PTHR35175:SF2">
    <property type="entry name" value="DUF1289 DOMAIN-CONTAINING PROTEIN"/>
    <property type="match status" value="1"/>
</dbReference>
<organism evidence="1 2">
    <name type="scientific">Fluctibacter halophilus</name>
    <dbReference type="NCBI Taxonomy" id="226011"/>
    <lineage>
        <taxon>Bacteria</taxon>
        <taxon>Pseudomonadati</taxon>
        <taxon>Pseudomonadota</taxon>
        <taxon>Gammaproteobacteria</taxon>
        <taxon>Alteromonadales</taxon>
        <taxon>Alteromonadaceae</taxon>
        <taxon>Fluctibacter</taxon>
    </lineage>
</organism>
<gene>
    <name evidence="1" type="ORF">LJ739_03185</name>
</gene>
<comment type="caution">
    <text evidence="1">The sequence shown here is derived from an EMBL/GenBank/DDBJ whole genome shotgun (WGS) entry which is preliminary data.</text>
</comment>
<name>A0ABS8G7N4_9ALTE</name>
<accession>A0ABS8G7N4</accession>
<dbReference type="InterPro" id="IPR010710">
    <property type="entry name" value="DUF1289"/>
</dbReference>
<sequence>MTNTATETSPCIGQCCLDDNDICVGCCRHLDEITGWTSMSDEQRKAVKRQCEVRLKQRPANPFNIVP</sequence>
<dbReference type="PANTHER" id="PTHR35175">
    <property type="entry name" value="DUF1289 DOMAIN-CONTAINING PROTEIN"/>
    <property type="match status" value="1"/>
</dbReference>
<evidence type="ECO:0000313" key="1">
    <source>
        <dbReference type="EMBL" id="MCC2615241.1"/>
    </source>
</evidence>
<protein>
    <submittedName>
        <fullName evidence="1">DUF1289 domain-containing protein</fullName>
    </submittedName>
</protein>
<keyword evidence="2" id="KW-1185">Reference proteome</keyword>
<dbReference type="EMBL" id="JAJEWP010000001">
    <property type="protein sequence ID" value="MCC2615241.1"/>
    <property type="molecule type" value="Genomic_DNA"/>
</dbReference>
<dbReference type="Proteomes" id="UP001520878">
    <property type="component" value="Unassembled WGS sequence"/>
</dbReference>
<evidence type="ECO:0000313" key="2">
    <source>
        <dbReference type="Proteomes" id="UP001520878"/>
    </source>
</evidence>
<dbReference type="RefSeq" id="WP_229157149.1">
    <property type="nucleotide sequence ID" value="NZ_JAJEWP010000001.1"/>
</dbReference>